<evidence type="ECO:0000256" key="1">
    <source>
        <dbReference type="SAM" id="MobiDB-lite"/>
    </source>
</evidence>
<dbReference type="EMBL" id="OU503039">
    <property type="protein sequence ID" value="CAI9759319.1"/>
    <property type="molecule type" value="Genomic_DNA"/>
</dbReference>
<gene>
    <name evidence="2" type="ORF">FPE_LOCUS6749</name>
</gene>
<dbReference type="PANTHER" id="PTHR31071">
    <property type="entry name" value="GB|AAF24581.1"/>
    <property type="match status" value="1"/>
</dbReference>
<dbReference type="AlphaFoldDB" id="A0AAD1YYI2"/>
<name>A0AAD1YYI2_9LAMI</name>
<evidence type="ECO:0000313" key="3">
    <source>
        <dbReference type="Proteomes" id="UP000834106"/>
    </source>
</evidence>
<feature type="compositionally biased region" description="Basic and acidic residues" evidence="1">
    <location>
        <begin position="235"/>
        <end position="249"/>
    </location>
</feature>
<reference evidence="2" key="1">
    <citation type="submission" date="2023-05" db="EMBL/GenBank/DDBJ databases">
        <authorList>
            <person name="Huff M."/>
        </authorList>
    </citation>
    <scope>NUCLEOTIDE SEQUENCE</scope>
</reference>
<dbReference type="InterPro" id="IPR043424">
    <property type="entry name" value="BLT-like"/>
</dbReference>
<proteinExistence type="predicted"/>
<evidence type="ECO:0000313" key="2">
    <source>
        <dbReference type="EMBL" id="CAI9759319.1"/>
    </source>
</evidence>
<keyword evidence="3" id="KW-1185">Reference proteome</keyword>
<dbReference type="Proteomes" id="UP000834106">
    <property type="component" value="Chromosome 4"/>
</dbReference>
<protein>
    <recommendedName>
        <fullName evidence="4">Protein BRANCHLESS TRICHOME</fullName>
    </recommendedName>
</protein>
<sequence length="360" mass="41628">MDLLSITKLKSKSKKKVLIKKSFISSTKHNQENNTPPMVMMIRSQENSQNQTVPMAPITTSICPTWKLYENPFYISHQQENPTHKQIHHLHLPISARKIAASFWDLTFIKPLMESELEVARGQIVRLKAELECECKLRKKMESLNRRLARELSVERKGREALERVCQDLAKEVSYDKAEFNRMKKEMEEERKMLHVSEVIREERVQMKLAEAKLLLEEKLLELEDSKRIQIESSSFKKEGKNQEYDTDHNQATTASSVTNQDIKTLDKIRFVLADKPGCNNTDNNGNFHSVVIQRRASSEPENPHIKRGIKGFVEFPKVVRAIGCRSKHVGTKLGCQKAQLNLLLKQKGPVFTFFNQFLD</sequence>
<evidence type="ECO:0008006" key="4">
    <source>
        <dbReference type="Google" id="ProtNLM"/>
    </source>
</evidence>
<organism evidence="2 3">
    <name type="scientific">Fraxinus pennsylvanica</name>
    <dbReference type="NCBI Taxonomy" id="56036"/>
    <lineage>
        <taxon>Eukaryota</taxon>
        <taxon>Viridiplantae</taxon>
        <taxon>Streptophyta</taxon>
        <taxon>Embryophyta</taxon>
        <taxon>Tracheophyta</taxon>
        <taxon>Spermatophyta</taxon>
        <taxon>Magnoliopsida</taxon>
        <taxon>eudicotyledons</taxon>
        <taxon>Gunneridae</taxon>
        <taxon>Pentapetalae</taxon>
        <taxon>asterids</taxon>
        <taxon>lamiids</taxon>
        <taxon>Lamiales</taxon>
        <taxon>Oleaceae</taxon>
        <taxon>Oleeae</taxon>
        <taxon>Fraxinus</taxon>
    </lineage>
</organism>
<accession>A0AAD1YYI2</accession>
<feature type="region of interest" description="Disordered" evidence="1">
    <location>
        <begin position="235"/>
        <end position="258"/>
    </location>
</feature>
<dbReference type="PANTHER" id="PTHR31071:SF39">
    <property type="entry name" value="PROTEIN BRANCHLESS TRICHOME"/>
    <property type="match status" value="1"/>
</dbReference>